<gene>
    <name evidence="2" type="ORF">E2C01_073524</name>
</gene>
<evidence type="ECO:0000256" key="1">
    <source>
        <dbReference type="SAM" id="MobiDB-lite"/>
    </source>
</evidence>
<proteinExistence type="predicted"/>
<feature type="region of interest" description="Disordered" evidence="1">
    <location>
        <begin position="1"/>
        <end position="63"/>
    </location>
</feature>
<accession>A0A5B7I9M8</accession>
<feature type="compositionally biased region" description="Basic and acidic residues" evidence="1">
    <location>
        <begin position="1"/>
        <end position="13"/>
    </location>
</feature>
<dbReference type="EMBL" id="VSRR010049989">
    <property type="protein sequence ID" value="MPC79013.1"/>
    <property type="molecule type" value="Genomic_DNA"/>
</dbReference>
<evidence type="ECO:0000313" key="3">
    <source>
        <dbReference type="Proteomes" id="UP000324222"/>
    </source>
</evidence>
<keyword evidence="3" id="KW-1185">Reference proteome</keyword>
<dbReference type="Proteomes" id="UP000324222">
    <property type="component" value="Unassembled WGS sequence"/>
</dbReference>
<feature type="compositionally biased region" description="Basic residues" evidence="1">
    <location>
        <begin position="38"/>
        <end position="51"/>
    </location>
</feature>
<dbReference type="AlphaFoldDB" id="A0A5B7I9M8"/>
<sequence length="103" mass="11266">MERREAGRKKDLPGPRLAPSPHINLWRHEAWVPSRPSGTRRRSSHPQRKAHLSAALAAHTPAPGHTRAAQLLLATRSTKAALQDARSATMAPEHARGTTAAMY</sequence>
<organism evidence="2 3">
    <name type="scientific">Portunus trituberculatus</name>
    <name type="common">Swimming crab</name>
    <name type="synonym">Neptunus trituberculatus</name>
    <dbReference type="NCBI Taxonomy" id="210409"/>
    <lineage>
        <taxon>Eukaryota</taxon>
        <taxon>Metazoa</taxon>
        <taxon>Ecdysozoa</taxon>
        <taxon>Arthropoda</taxon>
        <taxon>Crustacea</taxon>
        <taxon>Multicrustacea</taxon>
        <taxon>Malacostraca</taxon>
        <taxon>Eumalacostraca</taxon>
        <taxon>Eucarida</taxon>
        <taxon>Decapoda</taxon>
        <taxon>Pleocyemata</taxon>
        <taxon>Brachyura</taxon>
        <taxon>Eubrachyura</taxon>
        <taxon>Portunoidea</taxon>
        <taxon>Portunidae</taxon>
        <taxon>Portuninae</taxon>
        <taxon>Portunus</taxon>
    </lineage>
</organism>
<protein>
    <submittedName>
        <fullName evidence="2">Uncharacterized protein</fullName>
    </submittedName>
</protein>
<comment type="caution">
    <text evidence="2">The sequence shown here is derived from an EMBL/GenBank/DDBJ whole genome shotgun (WGS) entry which is preliminary data.</text>
</comment>
<feature type="region of interest" description="Disordered" evidence="1">
    <location>
        <begin position="83"/>
        <end position="103"/>
    </location>
</feature>
<name>A0A5B7I9M8_PORTR</name>
<reference evidence="2 3" key="1">
    <citation type="submission" date="2019-05" db="EMBL/GenBank/DDBJ databases">
        <title>Another draft genome of Portunus trituberculatus and its Hox gene families provides insights of decapod evolution.</title>
        <authorList>
            <person name="Jeong J.-H."/>
            <person name="Song I."/>
            <person name="Kim S."/>
            <person name="Choi T."/>
            <person name="Kim D."/>
            <person name="Ryu S."/>
            <person name="Kim W."/>
        </authorList>
    </citation>
    <scope>NUCLEOTIDE SEQUENCE [LARGE SCALE GENOMIC DNA]</scope>
    <source>
        <tissue evidence="2">Muscle</tissue>
    </source>
</reference>
<evidence type="ECO:0000313" key="2">
    <source>
        <dbReference type="EMBL" id="MPC79013.1"/>
    </source>
</evidence>